<name>A0A1Q9EZF3_SYMMI</name>
<gene>
    <name evidence="1" type="ORF">AK812_SmicGene3289</name>
</gene>
<evidence type="ECO:0000313" key="1">
    <source>
        <dbReference type="EMBL" id="OLQ12763.1"/>
    </source>
</evidence>
<dbReference type="EMBL" id="LSRX01000038">
    <property type="protein sequence ID" value="OLQ12763.1"/>
    <property type="molecule type" value="Genomic_DNA"/>
</dbReference>
<evidence type="ECO:0000313" key="2">
    <source>
        <dbReference type="Proteomes" id="UP000186817"/>
    </source>
</evidence>
<protein>
    <submittedName>
        <fullName evidence="1">Uncharacterized protein</fullName>
    </submittedName>
</protein>
<accession>A0A1Q9EZF3</accession>
<proteinExistence type="predicted"/>
<reference evidence="1 2" key="1">
    <citation type="submission" date="2016-02" db="EMBL/GenBank/DDBJ databases">
        <title>Genome analysis of coral dinoflagellate symbionts highlights evolutionary adaptations to a symbiotic lifestyle.</title>
        <authorList>
            <person name="Aranda M."/>
            <person name="Li Y."/>
            <person name="Liew Y.J."/>
            <person name="Baumgarten S."/>
            <person name="Simakov O."/>
            <person name="Wilson M."/>
            <person name="Piel J."/>
            <person name="Ashoor H."/>
            <person name="Bougouffa S."/>
            <person name="Bajic V.B."/>
            <person name="Ryu T."/>
            <person name="Ravasi T."/>
            <person name="Bayer T."/>
            <person name="Micklem G."/>
            <person name="Kim H."/>
            <person name="Bhak J."/>
            <person name="Lajeunesse T.C."/>
            <person name="Voolstra C.R."/>
        </authorList>
    </citation>
    <scope>NUCLEOTIDE SEQUENCE [LARGE SCALE GENOMIC DNA]</scope>
    <source>
        <strain evidence="1 2">CCMP2467</strain>
    </source>
</reference>
<dbReference type="Proteomes" id="UP000186817">
    <property type="component" value="Unassembled WGS sequence"/>
</dbReference>
<dbReference type="AlphaFoldDB" id="A0A1Q9EZF3"/>
<keyword evidence="2" id="KW-1185">Reference proteome</keyword>
<dbReference type="OrthoDB" id="406786at2759"/>
<organism evidence="1 2">
    <name type="scientific">Symbiodinium microadriaticum</name>
    <name type="common">Dinoflagellate</name>
    <name type="synonym">Zooxanthella microadriatica</name>
    <dbReference type="NCBI Taxonomy" id="2951"/>
    <lineage>
        <taxon>Eukaryota</taxon>
        <taxon>Sar</taxon>
        <taxon>Alveolata</taxon>
        <taxon>Dinophyceae</taxon>
        <taxon>Suessiales</taxon>
        <taxon>Symbiodiniaceae</taxon>
        <taxon>Symbiodinium</taxon>
    </lineage>
</organism>
<sequence length="302" mass="34266">MWVKLQVAYRVVFSQDTMGLVDRRDIVEVTSATIQDPQLSLVRKIYTYLCHEPHLFPQPVSFVDYDLDADHIAGVLNYDPPEDLSVTHFVLYLARAPAASIVNEWDRKGTGRVERVDWNDWNIDSCLVDGRFERAPYPFNVSYEVLAELDTRRLWSEQTYPVILELDNADSPAVNISYIAEDLNLDDLAGTVEWDHPDDYSKVLEYHTELQDAFGNSPLSLATTPVTASLSIAVPSMPRSIYERLAIYSQSALCRSTLPSILTIQGATLDFTVADLFLIDKDLDEGFDGIVTLHACDRRDRW</sequence>
<comment type="caution">
    <text evidence="1">The sequence shown here is derived from an EMBL/GenBank/DDBJ whole genome shotgun (WGS) entry which is preliminary data.</text>
</comment>